<evidence type="ECO:0000313" key="3">
    <source>
        <dbReference type="Proteomes" id="UP000288071"/>
    </source>
</evidence>
<gene>
    <name evidence="2" type="ORF">EOW66_18225</name>
</gene>
<reference evidence="2 3" key="1">
    <citation type="submission" date="2019-01" db="EMBL/GenBank/DDBJ databases">
        <title>Sinorhodobacter populi sp. nov. isolated from the symptomatic bark tissue of Populus euramericana canker.</title>
        <authorList>
            <person name="Xu G."/>
        </authorList>
    </citation>
    <scope>NUCLEOTIDE SEQUENCE [LARGE SCALE GENOMIC DNA]</scope>
    <source>
        <strain evidence="2 3">CGMCC 1.12963</strain>
    </source>
</reference>
<dbReference type="AlphaFoldDB" id="A0A443LH27"/>
<reference evidence="3" key="2">
    <citation type="submission" date="2019-01" db="EMBL/GenBank/DDBJ databases">
        <title>Sinorhodobacter populi sp. nov. isolated from the symptomatic bark tissue of Populus euramericana canker.</title>
        <authorList>
            <person name="Li Y."/>
        </authorList>
    </citation>
    <scope>NUCLEOTIDE SEQUENCE [LARGE SCALE GENOMIC DNA]</scope>
    <source>
        <strain evidence="3">CGMCC 1.12963</strain>
    </source>
</reference>
<proteinExistence type="predicted"/>
<dbReference type="Gene3D" id="2.60.120.10">
    <property type="entry name" value="Jelly Rolls"/>
    <property type="match status" value="1"/>
</dbReference>
<organism evidence="2 3">
    <name type="scientific">Paenirhodobacter huangdaonensis</name>
    <dbReference type="NCBI Taxonomy" id="2501515"/>
    <lineage>
        <taxon>Bacteria</taxon>
        <taxon>Pseudomonadati</taxon>
        <taxon>Pseudomonadota</taxon>
        <taxon>Alphaproteobacteria</taxon>
        <taxon>Rhodobacterales</taxon>
        <taxon>Rhodobacter group</taxon>
        <taxon>Paenirhodobacter</taxon>
    </lineage>
</organism>
<dbReference type="PANTHER" id="PTHR40943">
    <property type="entry name" value="CYTOPLASMIC PROTEIN-RELATED"/>
    <property type="match status" value="1"/>
</dbReference>
<name>A0A443LH27_9RHOB</name>
<dbReference type="PANTHER" id="PTHR40943:SF1">
    <property type="entry name" value="CYTOPLASMIC PROTEIN"/>
    <property type="match status" value="1"/>
</dbReference>
<dbReference type="RefSeq" id="WP_128157763.1">
    <property type="nucleotide sequence ID" value="NZ_JBHSOM010000019.1"/>
</dbReference>
<protein>
    <submittedName>
        <fullName evidence="2">DUF861 domain-containing protein</fullName>
    </submittedName>
</protein>
<dbReference type="CDD" id="cd02227">
    <property type="entry name" value="cupin_TM1112-like"/>
    <property type="match status" value="1"/>
</dbReference>
<dbReference type="InterPro" id="IPR014710">
    <property type="entry name" value="RmlC-like_jellyroll"/>
</dbReference>
<dbReference type="Pfam" id="PF05899">
    <property type="entry name" value="Cupin_3"/>
    <property type="match status" value="1"/>
</dbReference>
<dbReference type="InterPro" id="IPR011051">
    <property type="entry name" value="RmlC_Cupin_sf"/>
</dbReference>
<sequence length="123" mass="13447">MTRSPRHVLDFSDASVPAVESAVSDPAVVDRPYSARSWRHFQRQGGGALAGIWEAEPHLECVDCDYDELCHLLEGQVRLTDASGVSRVFGPGDSFVVAAGFSGTWENLTPVRKVFFILNPSRA</sequence>
<accession>A0A443LH27</accession>
<evidence type="ECO:0000313" key="2">
    <source>
        <dbReference type="EMBL" id="RWR48375.1"/>
    </source>
</evidence>
<dbReference type="EMBL" id="SAVA01000015">
    <property type="protein sequence ID" value="RWR48375.1"/>
    <property type="molecule type" value="Genomic_DNA"/>
</dbReference>
<dbReference type="InterPro" id="IPR008579">
    <property type="entry name" value="UGlyAH_Cupin_dom"/>
</dbReference>
<dbReference type="Proteomes" id="UP000288071">
    <property type="component" value="Unassembled WGS sequence"/>
</dbReference>
<evidence type="ECO:0000259" key="1">
    <source>
        <dbReference type="Pfam" id="PF05899"/>
    </source>
</evidence>
<feature type="domain" description="(S)-ureidoglycine aminohydrolase cupin" evidence="1">
    <location>
        <begin position="46"/>
        <end position="115"/>
    </location>
</feature>
<comment type="caution">
    <text evidence="2">The sequence shown here is derived from an EMBL/GenBank/DDBJ whole genome shotgun (WGS) entry which is preliminary data.</text>
</comment>
<dbReference type="SUPFAM" id="SSF51182">
    <property type="entry name" value="RmlC-like cupins"/>
    <property type="match status" value="1"/>
</dbReference>
<keyword evidence="3" id="KW-1185">Reference proteome</keyword>